<comment type="caution">
    <text evidence="2">The sequence shown here is derived from an EMBL/GenBank/DDBJ whole genome shotgun (WGS) entry which is preliminary data.</text>
</comment>
<dbReference type="InterPro" id="IPR003782">
    <property type="entry name" value="SCO1/SenC"/>
</dbReference>
<name>A0ABW7N8K3_9BACT</name>
<gene>
    <name evidence="2" type="ORF">ACHKAR_07850</name>
</gene>
<evidence type="ECO:0000313" key="3">
    <source>
        <dbReference type="Proteomes" id="UP001610063"/>
    </source>
</evidence>
<dbReference type="Proteomes" id="UP001610063">
    <property type="component" value="Unassembled WGS sequence"/>
</dbReference>
<accession>A0ABW7N8K3</accession>
<comment type="similarity">
    <text evidence="1">Belongs to the SCO1/2 family.</text>
</comment>
<dbReference type="CDD" id="cd02968">
    <property type="entry name" value="SCO"/>
    <property type="match status" value="1"/>
</dbReference>
<dbReference type="EMBL" id="JBIPKE010000015">
    <property type="protein sequence ID" value="MFH6983345.1"/>
    <property type="molecule type" value="Genomic_DNA"/>
</dbReference>
<dbReference type="PANTHER" id="PTHR12151">
    <property type="entry name" value="ELECTRON TRANSPORT PROTIN SCO1/SENC FAMILY MEMBER"/>
    <property type="match status" value="1"/>
</dbReference>
<dbReference type="Pfam" id="PF02630">
    <property type="entry name" value="SCO1-SenC"/>
    <property type="match status" value="1"/>
</dbReference>
<evidence type="ECO:0000313" key="2">
    <source>
        <dbReference type="EMBL" id="MFH6983345.1"/>
    </source>
</evidence>
<keyword evidence="3" id="KW-1185">Reference proteome</keyword>
<protein>
    <submittedName>
        <fullName evidence="2">SCO family protein</fullName>
    </submittedName>
</protein>
<dbReference type="Gene3D" id="3.40.30.10">
    <property type="entry name" value="Glutaredoxin"/>
    <property type="match status" value="1"/>
</dbReference>
<dbReference type="InterPro" id="IPR036249">
    <property type="entry name" value="Thioredoxin-like_sf"/>
</dbReference>
<dbReference type="PANTHER" id="PTHR12151:SF25">
    <property type="entry name" value="LINALOOL DEHYDRATASE_ISOMERASE DOMAIN-CONTAINING PROTEIN"/>
    <property type="match status" value="1"/>
</dbReference>
<evidence type="ECO:0000256" key="1">
    <source>
        <dbReference type="ARBA" id="ARBA00010996"/>
    </source>
</evidence>
<dbReference type="SUPFAM" id="SSF52833">
    <property type="entry name" value="Thioredoxin-like"/>
    <property type="match status" value="1"/>
</dbReference>
<proteinExistence type="inferred from homology"/>
<dbReference type="RefSeq" id="WP_395416922.1">
    <property type="nucleotide sequence ID" value="NZ_JBIPKE010000015.1"/>
</dbReference>
<sequence>MIILTIACQQKEKQLPILGKKEVVENGASADTVYHTIPDFKFIDQDSNTVTQKTFDNKIYIADFFFTTCPTICPVMKTQMLRVYEKYNDNPEIAFLSHTIDPKHDTVGVLKEYADRLGISSDQWHMVTGARDKIFEIAQSHYMVSAHEDPSAPGGAVHSGAFILIDKQKRIRGYYDGTKEEEVNQLIEDIPLLIQTKSN</sequence>
<reference evidence="2 3" key="1">
    <citation type="journal article" date="2013" name="Int. J. Syst. Evol. Microbiol.">
        <title>Marinoscillum luteum sp. nov., isolated from marine sediment.</title>
        <authorList>
            <person name="Cha I.T."/>
            <person name="Park S.J."/>
            <person name="Kim S.J."/>
            <person name="Kim J.G."/>
            <person name="Jung M.Y."/>
            <person name="Shin K.S."/>
            <person name="Kwon K.K."/>
            <person name="Yang S.H."/>
            <person name="Seo Y.S."/>
            <person name="Rhee S.K."/>
        </authorList>
    </citation>
    <scope>NUCLEOTIDE SEQUENCE [LARGE SCALE GENOMIC DNA]</scope>
    <source>
        <strain evidence="2 3">KCTC 23939</strain>
    </source>
</reference>
<organism evidence="2 3">
    <name type="scientific">Marinoscillum luteum</name>
    <dbReference type="NCBI Taxonomy" id="861051"/>
    <lineage>
        <taxon>Bacteria</taxon>
        <taxon>Pseudomonadati</taxon>
        <taxon>Bacteroidota</taxon>
        <taxon>Cytophagia</taxon>
        <taxon>Cytophagales</taxon>
        <taxon>Reichenbachiellaceae</taxon>
        <taxon>Marinoscillum</taxon>
    </lineage>
</organism>